<evidence type="ECO:0000313" key="2">
    <source>
        <dbReference type="Proteomes" id="UP000683360"/>
    </source>
</evidence>
<evidence type="ECO:0000313" key="1">
    <source>
        <dbReference type="EMBL" id="CAG2244446.1"/>
    </source>
</evidence>
<dbReference type="AlphaFoldDB" id="A0A8S3UQ37"/>
<organism evidence="1 2">
    <name type="scientific">Mytilus edulis</name>
    <name type="common">Blue mussel</name>
    <dbReference type="NCBI Taxonomy" id="6550"/>
    <lineage>
        <taxon>Eukaryota</taxon>
        <taxon>Metazoa</taxon>
        <taxon>Spiralia</taxon>
        <taxon>Lophotrochozoa</taxon>
        <taxon>Mollusca</taxon>
        <taxon>Bivalvia</taxon>
        <taxon>Autobranchia</taxon>
        <taxon>Pteriomorphia</taxon>
        <taxon>Mytilida</taxon>
        <taxon>Mytiloidea</taxon>
        <taxon>Mytilidae</taxon>
        <taxon>Mytilinae</taxon>
        <taxon>Mytilus</taxon>
    </lineage>
</organism>
<dbReference type="Proteomes" id="UP000683360">
    <property type="component" value="Unassembled WGS sequence"/>
</dbReference>
<accession>A0A8S3UQ37</accession>
<reference evidence="1" key="1">
    <citation type="submission" date="2021-03" db="EMBL/GenBank/DDBJ databases">
        <authorList>
            <person name="Bekaert M."/>
        </authorList>
    </citation>
    <scope>NUCLEOTIDE SEQUENCE</scope>
</reference>
<proteinExistence type="predicted"/>
<sequence length="250" mass="27673">MRGFGKCCRTKSEQQQQSEDSAKCCRQKSDTTTIRGFGKCCRTKSDKTTIRGFGKCCRTKSDTTTIIGFGKCCRQKSDTTTIRGFGKCCRSKSDTTTISGPAICSPGNALHLSFIIAGYRMPVGINMDIEAFGGSTIGEASEDESQKKELKVPDQREFNTITSHDPLERPSVTNLPVKPEESKHLSMFLNVYDLSIWIVKLFQYSSKRMNEILECFGDLKDFYHITVGSTAEGLSDGKSDLDAILLTSNM</sequence>
<name>A0A8S3UQ37_MYTED</name>
<gene>
    <name evidence="1" type="ORF">MEDL_56486</name>
</gene>
<keyword evidence="2" id="KW-1185">Reference proteome</keyword>
<protein>
    <submittedName>
        <fullName evidence="1">Uncharacterized protein</fullName>
    </submittedName>
</protein>
<dbReference type="EMBL" id="CAJPWZ010002737">
    <property type="protein sequence ID" value="CAG2244446.1"/>
    <property type="molecule type" value="Genomic_DNA"/>
</dbReference>
<comment type="caution">
    <text evidence="1">The sequence shown here is derived from an EMBL/GenBank/DDBJ whole genome shotgun (WGS) entry which is preliminary data.</text>
</comment>